<dbReference type="Gene3D" id="3.40.50.1580">
    <property type="entry name" value="Nucleoside phosphorylase domain"/>
    <property type="match status" value="1"/>
</dbReference>
<feature type="domain" description="Nucleoside phosphorylase" evidence="1">
    <location>
        <begin position="84"/>
        <end position="205"/>
    </location>
</feature>
<organism evidence="2 3">
    <name type="scientific">Sinorhizobium numidicum</name>
    <dbReference type="NCBI Taxonomy" id="680248"/>
    <lineage>
        <taxon>Bacteria</taxon>
        <taxon>Pseudomonadati</taxon>
        <taxon>Pseudomonadota</taxon>
        <taxon>Alphaproteobacteria</taxon>
        <taxon>Hyphomicrobiales</taxon>
        <taxon>Rhizobiaceae</taxon>
        <taxon>Sinorhizobium/Ensifer group</taxon>
        <taxon>Sinorhizobium</taxon>
    </lineage>
</organism>
<evidence type="ECO:0000259" key="1">
    <source>
        <dbReference type="Pfam" id="PF01048"/>
    </source>
</evidence>
<proteinExistence type="predicted"/>
<dbReference type="RefSeq" id="WP_280736535.1">
    <property type="nucleotide sequence ID" value="NZ_CP120369.1"/>
</dbReference>
<keyword evidence="2" id="KW-0614">Plasmid</keyword>
<dbReference type="EMBL" id="CP120372">
    <property type="protein sequence ID" value="WEX85617.1"/>
    <property type="molecule type" value="Genomic_DNA"/>
</dbReference>
<name>A0ABY8D695_9HYPH</name>
<evidence type="ECO:0000313" key="2">
    <source>
        <dbReference type="EMBL" id="WEX85617.1"/>
    </source>
</evidence>
<dbReference type="InterPro" id="IPR000845">
    <property type="entry name" value="Nucleoside_phosphorylase_d"/>
</dbReference>
<dbReference type="PANTHER" id="PTHR46832">
    <property type="entry name" value="5'-METHYLTHIOADENOSINE/S-ADENOSYLHOMOCYSTEINE NUCLEOSIDASE"/>
    <property type="match status" value="1"/>
</dbReference>
<reference evidence="2 3" key="1">
    <citation type="submission" date="2023-03" db="EMBL/GenBank/DDBJ databases">
        <authorList>
            <person name="Kaur S."/>
            <person name="Espinosa-Saiz D."/>
            <person name="Velazquez E."/>
            <person name="Menendez E."/>
            <person name="diCenzo G.C."/>
        </authorList>
    </citation>
    <scope>NUCLEOTIDE SEQUENCE [LARGE SCALE GENOMIC DNA]</scope>
    <source>
        <strain evidence="2 3">LMG 27395</strain>
        <plasmid evidence="2 3">unnamed</plasmid>
    </source>
</reference>
<gene>
    <name evidence="2" type="ORF">PYH38_006049</name>
</gene>
<dbReference type="PANTHER" id="PTHR46832:SF1">
    <property type="entry name" value="5'-METHYLTHIOADENOSINE_S-ADENOSYLHOMOCYSTEINE NUCLEOSIDASE"/>
    <property type="match status" value="1"/>
</dbReference>
<evidence type="ECO:0000313" key="3">
    <source>
        <dbReference type="Proteomes" id="UP001235547"/>
    </source>
</evidence>
<dbReference type="Proteomes" id="UP001235547">
    <property type="component" value="Plasmid unnamed"/>
</dbReference>
<geneLocation type="plasmid" evidence="2 3">
    <name>unnamed</name>
</geneLocation>
<sequence length="225" mass="24762">MLQNMNLSGGAEIPSGAPADDIDFSILRKMCRIKGVLPTSRACDVSLLETITFNPDFQEVFAMSQTDGPAESVGIKANRKECDLAVLAALPKEREAVEVVFGKGKTLRIEDDPHVYKEIYLEIAGKRKRVILAVLPTMGNTRAGVSAANFFRSFKTRKVFMVGIAGGTPLPGNSSDHVRLGDVVIGQSVFEWDFIKREEGGEVVYRDSDQRLSQEVFQFVANFKS</sequence>
<keyword evidence="3" id="KW-1185">Reference proteome</keyword>
<dbReference type="SUPFAM" id="SSF53167">
    <property type="entry name" value="Purine and uridine phosphorylases"/>
    <property type="match status" value="1"/>
</dbReference>
<dbReference type="Pfam" id="PF01048">
    <property type="entry name" value="PNP_UDP_1"/>
    <property type="match status" value="1"/>
</dbReference>
<dbReference type="InterPro" id="IPR035994">
    <property type="entry name" value="Nucleoside_phosphorylase_sf"/>
</dbReference>
<protein>
    <recommendedName>
        <fullName evidence="1">Nucleoside phosphorylase domain-containing protein</fullName>
    </recommendedName>
</protein>
<accession>A0ABY8D695</accession>